<name>A0AAN8H131_CHAGU</name>
<comment type="caution">
    <text evidence="1">The sequence shown here is derived from an EMBL/GenBank/DDBJ whole genome shotgun (WGS) entry which is preliminary data.</text>
</comment>
<accession>A0AAN8H131</accession>
<organism evidence="1 2">
    <name type="scientific">Champsocephalus gunnari</name>
    <name type="common">Mackerel icefish</name>
    <dbReference type="NCBI Taxonomy" id="52237"/>
    <lineage>
        <taxon>Eukaryota</taxon>
        <taxon>Metazoa</taxon>
        <taxon>Chordata</taxon>
        <taxon>Craniata</taxon>
        <taxon>Vertebrata</taxon>
        <taxon>Euteleostomi</taxon>
        <taxon>Actinopterygii</taxon>
        <taxon>Neopterygii</taxon>
        <taxon>Teleostei</taxon>
        <taxon>Neoteleostei</taxon>
        <taxon>Acanthomorphata</taxon>
        <taxon>Eupercaria</taxon>
        <taxon>Perciformes</taxon>
        <taxon>Notothenioidei</taxon>
        <taxon>Channichthyidae</taxon>
        <taxon>Champsocephalus</taxon>
    </lineage>
</organism>
<protein>
    <submittedName>
        <fullName evidence="1">Uncharacterized protein</fullName>
    </submittedName>
</protein>
<evidence type="ECO:0000313" key="1">
    <source>
        <dbReference type="EMBL" id="KAK5897982.1"/>
    </source>
</evidence>
<dbReference type="EMBL" id="JAURVH010001533">
    <property type="protein sequence ID" value="KAK5897982.1"/>
    <property type="molecule type" value="Genomic_DNA"/>
</dbReference>
<sequence length="84" mass="9144">MLSAGQYHGALSNKKLELKKTHSGGHNCIHPRYQLSDVMGDPVVITPATETIDLAVVGVAVGKACCCRVDYHCMRPTEESFNEL</sequence>
<gene>
    <name evidence="1" type="ORF">CgunFtcFv8_015440</name>
</gene>
<evidence type="ECO:0000313" key="2">
    <source>
        <dbReference type="Proteomes" id="UP001331515"/>
    </source>
</evidence>
<proteinExistence type="predicted"/>
<reference evidence="1 2" key="1">
    <citation type="journal article" date="2023" name="Mol. Biol. Evol.">
        <title>Genomics of Secondarily Temperate Adaptation in the Only Non-Antarctic Icefish.</title>
        <authorList>
            <person name="Rivera-Colon A.G."/>
            <person name="Rayamajhi N."/>
            <person name="Minhas B.F."/>
            <person name="Madrigal G."/>
            <person name="Bilyk K.T."/>
            <person name="Yoon V."/>
            <person name="Hune M."/>
            <person name="Gregory S."/>
            <person name="Cheng C.H.C."/>
            <person name="Catchen J.M."/>
        </authorList>
    </citation>
    <scope>NUCLEOTIDE SEQUENCE [LARGE SCALE GENOMIC DNA]</scope>
    <source>
        <tissue evidence="1">White muscle</tissue>
    </source>
</reference>
<keyword evidence="2" id="KW-1185">Reference proteome</keyword>
<dbReference type="Proteomes" id="UP001331515">
    <property type="component" value="Unassembled WGS sequence"/>
</dbReference>
<dbReference type="AlphaFoldDB" id="A0AAN8H131"/>